<organism evidence="2 3">
    <name type="scientific">Stenotrophomonas geniculata N1</name>
    <dbReference type="NCBI Taxonomy" id="1167641"/>
    <lineage>
        <taxon>Bacteria</taxon>
        <taxon>Pseudomonadati</taxon>
        <taxon>Pseudomonadota</taxon>
        <taxon>Gammaproteobacteria</taxon>
        <taxon>Lysobacterales</taxon>
        <taxon>Lysobacteraceae</taxon>
        <taxon>Stenotrophomonas</taxon>
    </lineage>
</organism>
<evidence type="ECO:0000313" key="3">
    <source>
        <dbReference type="Proteomes" id="UP000036890"/>
    </source>
</evidence>
<feature type="signal peptide" evidence="1">
    <location>
        <begin position="1"/>
        <end position="23"/>
    </location>
</feature>
<accession>A0A0L8A6J5</accession>
<evidence type="ECO:0000313" key="2">
    <source>
        <dbReference type="EMBL" id="KOE97769.1"/>
    </source>
</evidence>
<evidence type="ECO:0008006" key="4">
    <source>
        <dbReference type="Google" id="ProtNLM"/>
    </source>
</evidence>
<protein>
    <recommendedName>
        <fullName evidence="4">NADH:ubiquinone oxidoreductase</fullName>
    </recommendedName>
</protein>
<keyword evidence="1" id="KW-0732">Signal</keyword>
<dbReference type="OrthoDB" id="9888476at2"/>
<dbReference type="EMBL" id="AJLO02000040">
    <property type="protein sequence ID" value="KOE97769.1"/>
    <property type="molecule type" value="Genomic_DNA"/>
</dbReference>
<sequence length="98" mass="10653">MKPLLVLALLAGIGILPTTDASAQTTPLVCQENFARSEAYLTCRVNSVEVVAGRCQMQIPCQRNNGATYLNHGSYDVARLQNLCNRDGMLVYGCPPRP</sequence>
<dbReference type="AlphaFoldDB" id="A0A0L8A6J5"/>
<dbReference type="Proteomes" id="UP000036890">
    <property type="component" value="Unassembled WGS sequence"/>
</dbReference>
<comment type="caution">
    <text evidence="2">The sequence shown here is derived from an EMBL/GenBank/DDBJ whole genome shotgun (WGS) entry which is preliminary data.</text>
</comment>
<dbReference type="RefSeq" id="WP_010481512.1">
    <property type="nucleotide sequence ID" value="NZ_AJLO02000040.1"/>
</dbReference>
<gene>
    <name evidence="2" type="ORF">W7K_18415</name>
</gene>
<feature type="chain" id="PRO_5005579476" description="NADH:ubiquinone oxidoreductase" evidence="1">
    <location>
        <begin position="24"/>
        <end position="98"/>
    </location>
</feature>
<proteinExistence type="predicted"/>
<reference evidence="2 3" key="1">
    <citation type="journal article" date="2012" name="J. Bacteriol.">
        <title>Genome sequence of a novel nicotine-degrading strain, Pseudomonas geniculata N1.</title>
        <authorList>
            <person name="Tang H."/>
            <person name="Yu H."/>
            <person name="Tai C."/>
            <person name="Huang K."/>
            <person name="Liu Y."/>
            <person name="Wang L."/>
            <person name="Yao Y."/>
            <person name="Wu G."/>
            <person name="Xu P."/>
        </authorList>
    </citation>
    <scope>NUCLEOTIDE SEQUENCE [LARGE SCALE GENOMIC DNA]</scope>
    <source>
        <strain evidence="2 3">N1</strain>
    </source>
</reference>
<name>A0A0L8A6J5_9GAMM</name>
<evidence type="ECO:0000256" key="1">
    <source>
        <dbReference type="SAM" id="SignalP"/>
    </source>
</evidence>